<dbReference type="Pfam" id="PF03795">
    <property type="entry name" value="YCII"/>
    <property type="match status" value="1"/>
</dbReference>
<dbReference type="SUPFAM" id="SSF54909">
    <property type="entry name" value="Dimeric alpha+beta barrel"/>
    <property type="match status" value="1"/>
</dbReference>
<dbReference type="Gene3D" id="3.30.70.1060">
    <property type="entry name" value="Dimeric alpha+beta barrel"/>
    <property type="match status" value="1"/>
</dbReference>
<protein>
    <submittedName>
        <fullName evidence="4">Dehydrogenase</fullName>
    </submittedName>
</protein>
<dbReference type="EMBL" id="QFFI01000002">
    <property type="protein sequence ID" value="PWG65389.1"/>
    <property type="molecule type" value="Genomic_DNA"/>
</dbReference>
<accession>A0A2U2N8W9</accession>
<dbReference type="AlphaFoldDB" id="A0A2U2N8W9"/>
<evidence type="ECO:0000259" key="3">
    <source>
        <dbReference type="Pfam" id="PF03795"/>
    </source>
</evidence>
<proteinExistence type="inferred from homology"/>
<feature type="domain" description="YCII-related" evidence="3">
    <location>
        <begin position="1"/>
        <end position="115"/>
    </location>
</feature>
<reference evidence="4 5" key="1">
    <citation type="submission" date="2018-05" db="EMBL/GenBank/DDBJ databases">
        <title>Spiribacter halobius sp. nov., a moderately halophilic bacterium isolated from marine solar saltern.</title>
        <authorList>
            <person name="Zheng W.-S."/>
            <person name="Lu D.-C."/>
            <person name="Du Z.-J."/>
        </authorList>
    </citation>
    <scope>NUCLEOTIDE SEQUENCE [LARGE SCALE GENOMIC DNA]</scope>
    <source>
        <strain evidence="4 5">E85</strain>
    </source>
</reference>
<evidence type="ECO:0000313" key="5">
    <source>
        <dbReference type="Proteomes" id="UP000245474"/>
    </source>
</evidence>
<feature type="compositionally biased region" description="Basic and acidic residues" evidence="2">
    <location>
        <begin position="105"/>
        <end position="117"/>
    </location>
</feature>
<dbReference type="PANTHER" id="PTHR35174">
    <property type="entry name" value="BLL7171 PROTEIN-RELATED"/>
    <property type="match status" value="1"/>
</dbReference>
<dbReference type="Proteomes" id="UP000245474">
    <property type="component" value="Unassembled WGS sequence"/>
</dbReference>
<evidence type="ECO:0000313" key="4">
    <source>
        <dbReference type="EMBL" id="PWG65389.1"/>
    </source>
</evidence>
<comment type="similarity">
    <text evidence="1">Belongs to the YciI family.</text>
</comment>
<evidence type="ECO:0000256" key="2">
    <source>
        <dbReference type="SAM" id="MobiDB-lite"/>
    </source>
</evidence>
<dbReference type="OrthoDB" id="9807535at2"/>
<keyword evidence="5" id="KW-1185">Reference proteome</keyword>
<comment type="caution">
    <text evidence="4">The sequence shown here is derived from an EMBL/GenBank/DDBJ whole genome shotgun (WGS) entry which is preliminary data.</text>
</comment>
<gene>
    <name evidence="4" type="ORF">DEM34_01195</name>
</gene>
<dbReference type="InterPro" id="IPR011008">
    <property type="entry name" value="Dimeric_a/b-barrel"/>
</dbReference>
<feature type="region of interest" description="Disordered" evidence="2">
    <location>
        <begin position="104"/>
        <end position="138"/>
    </location>
</feature>
<evidence type="ECO:0000256" key="1">
    <source>
        <dbReference type="ARBA" id="ARBA00007689"/>
    </source>
</evidence>
<sequence>MKYVALVYYDERIMKAMSQQQWDALNRECLGCVESLSQSGSFLAGQALENVDHAATVRVREGEVTVTDGPFAETREQLAGFYLLEARDLNDAIRIAGRIPPARHGSVEVRPVREVRPEGNSAGGQASETDADPGTTAP</sequence>
<name>A0A2U2N8W9_9GAMM</name>
<dbReference type="InterPro" id="IPR005545">
    <property type="entry name" value="YCII"/>
</dbReference>
<organism evidence="4 5">
    <name type="scientific">Sediminicurvatus halobius</name>
    <dbReference type="NCBI Taxonomy" id="2182432"/>
    <lineage>
        <taxon>Bacteria</taxon>
        <taxon>Pseudomonadati</taxon>
        <taxon>Pseudomonadota</taxon>
        <taxon>Gammaproteobacteria</taxon>
        <taxon>Chromatiales</taxon>
        <taxon>Ectothiorhodospiraceae</taxon>
        <taxon>Sediminicurvatus</taxon>
    </lineage>
</organism>
<dbReference type="RefSeq" id="WP_109675424.1">
    <property type="nucleotide sequence ID" value="NZ_CP086615.1"/>
</dbReference>
<dbReference type="PANTHER" id="PTHR35174:SF3">
    <property type="entry name" value="BLL7171 PROTEIN"/>
    <property type="match status" value="1"/>
</dbReference>